<dbReference type="EMBL" id="CAUYUJ010007001">
    <property type="protein sequence ID" value="CAK0819281.1"/>
    <property type="molecule type" value="Genomic_DNA"/>
</dbReference>
<comment type="caution">
    <text evidence="1">The sequence shown here is derived from an EMBL/GenBank/DDBJ whole genome shotgun (WGS) entry which is preliminary data.</text>
</comment>
<name>A0ABN9RJI1_9DINO</name>
<evidence type="ECO:0008006" key="3">
    <source>
        <dbReference type="Google" id="ProtNLM"/>
    </source>
</evidence>
<reference evidence="1" key="1">
    <citation type="submission" date="2023-10" db="EMBL/GenBank/DDBJ databases">
        <authorList>
            <person name="Chen Y."/>
            <person name="Shah S."/>
            <person name="Dougan E. K."/>
            <person name="Thang M."/>
            <person name="Chan C."/>
        </authorList>
    </citation>
    <scope>NUCLEOTIDE SEQUENCE [LARGE SCALE GENOMIC DNA]</scope>
</reference>
<evidence type="ECO:0000313" key="2">
    <source>
        <dbReference type="Proteomes" id="UP001189429"/>
    </source>
</evidence>
<accession>A0ABN9RJI1</accession>
<organism evidence="1 2">
    <name type="scientific">Prorocentrum cordatum</name>
    <dbReference type="NCBI Taxonomy" id="2364126"/>
    <lineage>
        <taxon>Eukaryota</taxon>
        <taxon>Sar</taxon>
        <taxon>Alveolata</taxon>
        <taxon>Dinophyceae</taxon>
        <taxon>Prorocentrales</taxon>
        <taxon>Prorocentraceae</taxon>
        <taxon>Prorocentrum</taxon>
    </lineage>
</organism>
<sequence>MRNRIRVIATASIITTVGTCRNVTTIGRRNHPVTLGTSSVDGNKTSVADTAPNTVCTSRCTTKAGTNHFTRRSRMHGCSGFSMTACVHAFGQRVHATSTTGRLLLEPPQFKSKNITSKRRPTWLQLRQDSRILYSRGLDLRNPK</sequence>
<proteinExistence type="predicted"/>
<keyword evidence="2" id="KW-1185">Reference proteome</keyword>
<gene>
    <name evidence="1" type="ORF">PCOR1329_LOCUS21308</name>
</gene>
<evidence type="ECO:0000313" key="1">
    <source>
        <dbReference type="EMBL" id="CAK0819281.1"/>
    </source>
</evidence>
<dbReference type="Proteomes" id="UP001189429">
    <property type="component" value="Unassembled WGS sequence"/>
</dbReference>
<protein>
    <recommendedName>
        <fullName evidence="3">Secreted protein</fullName>
    </recommendedName>
</protein>